<comment type="caution">
    <text evidence="1">The sequence shown here is derived from an EMBL/GenBank/DDBJ whole genome shotgun (WGS) entry which is preliminary data.</text>
</comment>
<keyword evidence="2" id="KW-1185">Reference proteome</keyword>
<accession>A0ABN9QG25</accession>
<dbReference type="EMBL" id="CAUYUJ010003287">
    <property type="protein sequence ID" value="CAK0804651.1"/>
    <property type="molecule type" value="Genomic_DNA"/>
</dbReference>
<evidence type="ECO:0008006" key="3">
    <source>
        <dbReference type="Google" id="ProtNLM"/>
    </source>
</evidence>
<sequence>MPHDLETVSQRIPFLLTTATNDGAFWPAPYTAEHELGCFNSPFQNPEAKNATAFAQFSGSACEDDGKGGRYDRKWSNGGHDCPMKTQSPETPWVLTAVKLYTQLGGSASSKCHSMLWGSGADSLQKDSNIEKFVIHSPADVQDSLLV</sequence>
<dbReference type="Proteomes" id="UP001189429">
    <property type="component" value="Unassembled WGS sequence"/>
</dbReference>
<evidence type="ECO:0000313" key="1">
    <source>
        <dbReference type="EMBL" id="CAK0804651.1"/>
    </source>
</evidence>
<reference evidence="1" key="1">
    <citation type="submission" date="2023-10" db="EMBL/GenBank/DDBJ databases">
        <authorList>
            <person name="Chen Y."/>
            <person name="Shah S."/>
            <person name="Dougan E. K."/>
            <person name="Thang M."/>
            <person name="Chan C."/>
        </authorList>
    </citation>
    <scope>NUCLEOTIDE SEQUENCE [LARGE SCALE GENOMIC DNA]</scope>
</reference>
<evidence type="ECO:0000313" key="2">
    <source>
        <dbReference type="Proteomes" id="UP001189429"/>
    </source>
</evidence>
<proteinExistence type="predicted"/>
<protein>
    <recommendedName>
        <fullName evidence="3">Subtilisin</fullName>
    </recommendedName>
</protein>
<name>A0ABN9QG25_9DINO</name>
<organism evidence="1 2">
    <name type="scientific">Prorocentrum cordatum</name>
    <dbReference type="NCBI Taxonomy" id="2364126"/>
    <lineage>
        <taxon>Eukaryota</taxon>
        <taxon>Sar</taxon>
        <taxon>Alveolata</taxon>
        <taxon>Dinophyceae</taxon>
        <taxon>Prorocentrales</taxon>
        <taxon>Prorocentraceae</taxon>
        <taxon>Prorocentrum</taxon>
    </lineage>
</organism>
<gene>
    <name evidence="1" type="ORF">PCOR1329_LOCUS11379</name>
</gene>